<dbReference type="InterPro" id="IPR014036">
    <property type="entry name" value="DeoR-like_C"/>
</dbReference>
<dbReference type="RefSeq" id="WP_183317293.1">
    <property type="nucleotide sequence ID" value="NZ_JACIEN010000004.1"/>
</dbReference>
<evidence type="ECO:0000256" key="1">
    <source>
        <dbReference type="ARBA" id="ARBA00023015"/>
    </source>
</evidence>
<keyword evidence="2" id="KW-0238">DNA-binding</keyword>
<reference evidence="5 6" key="1">
    <citation type="submission" date="2020-08" db="EMBL/GenBank/DDBJ databases">
        <title>Genomic Encyclopedia of Type Strains, Phase IV (KMG-IV): sequencing the most valuable type-strain genomes for metagenomic binning, comparative biology and taxonomic classification.</title>
        <authorList>
            <person name="Goeker M."/>
        </authorList>
    </citation>
    <scope>NUCLEOTIDE SEQUENCE [LARGE SCALE GENOMIC DNA]</scope>
    <source>
        <strain evidence="5 6">DSM 103737</strain>
    </source>
</reference>
<dbReference type="PANTHER" id="PTHR30363">
    <property type="entry name" value="HTH-TYPE TRANSCRIPTIONAL REGULATOR SRLR-RELATED"/>
    <property type="match status" value="1"/>
</dbReference>
<organism evidence="5 6">
    <name type="scientific">Chelatococcus caeni</name>
    <dbReference type="NCBI Taxonomy" id="1348468"/>
    <lineage>
        <taxon>Bacteria</taxon>
        <taxon>Pseudomonadati</taxon>
        <taxon>Pseudomonadota</taxon>
        <taxon>Alphaproteobacteria</taxon>
        <taxon>Hyphomicrobiales</taxon>
        <taxon>Chelatococcaceae</taxon>
        <taxon>Chelatococcus</taxon>
    </lineage>
</organism>
<proteinExistence type="predicted"/>
<dbReference type="InterPro" id="IPR050313">
    <property type="entry name" value="Carb_Metab_HTH_regulators"/>
</dbReference>
<dbReference type="SUPFAM" id="SSF100950">
    <property type="entry name" value="NagB/RpiA/CoA transferase-like"/>
    <property type="match status" value="1"/>
</dbReference>
<dbReference type="InterPro" id="IPR037171">
    <property type="entry name" value="NagB/RpiA_transferase-like"/>
</dbReference>
<dbReference type="PROSITE" id="PS51000">
    <property type="entry name" value="HTH_DEOR_2"/>
    <property type="match status" value="1"/>
</dbReference>
<keyword evidence="1" id="KW-0805">Transcription regulation</keyword>
<protein>
    <submittedName>
        <fullName evidence="5">DeoR family glycerol-3-phosphate regulon repressor</fullName>
    </submittedName>
</protein>
<dbReference type="Pfam" id="PF08220">
    <property type="entry name" value="HTH_DeoR"/>
    <property type="match status" value="1"/>
</dbReference>
<dbReference type="PRINTS" id="PR00037">
    <property type="entry name" value="HTHLACR"/>
</dbReference>
<dbReference type="Gene3D" id="1.10.10.10">
    <property type="entry name" value="Winged helix-like DNA-binding domain superfamily/Winged helix DNA-binding domain"/>
    <property type="match status" value="1"/>
</dbReference>
<accession>A0A840BY77</accession>
<evidence type="ECO:0000259" key="4">
    <source>
        <dbReference type="PROSITE" id="PS51000"/>
    </source>
</evidence>
<dbReference type="PROSITE" id="PS00894">
    <property type="entry name" value="HTH_DEOR_1"/>
    <property type="match status" value="1"/>
</dbReference>
<dbReference type="SUPFAM" id="SSF46785">
    <property type="entry name" value="Winged helix' DNA-binding domain"/>
    <property type="match status" value="1"/>
</dbReference>
<evidence type="ECO:0000313" key="5">
    <source>
        <dbReference type="EMBL" id="MBB4018295.1"/>
    </source>
</evidence>
<name>A0A840BY77_9HYPH</name>
<dbReference type="PANTHER" id="PTHR30363:SF44">
    <property type="entry name" value="AGA OPERON TRANSCRIPTIONAL REPRESSOR-RELATED"/>
    <property type="match status" value="1"/>
</dbReference>
<feature type="domain" description="HTH deoR-type" evidence="4">
    <location>
        <begin position="3"/>
        <end position="58"/>
    </location>
</feature>
<dbReference type="EMBL" id="JACIEN010000004">
    <property type="protein sequence ID" value="MBB4018295.1"/>
    <property type="molecule type" value="Genomic_DNA"/>
</dbReference>
<evidence type="ECO:0000313" key="6">
    <source>
        <dbReference type="Proteomes" id="UP000577362"/>
    </source>
</evidence>
<dbReference type="SMART" id="SM00420">
    <property type="entry name" value="HTH_DEOR"/>
    <property type="match status" value="1"/>
</dbReference>
<dbReference type="InterPro" id="IPR001034">
    <property type="entry name" value="DeoR_HTH"/>
</dbReference>
<gene>
    <name evidence="5" type="ORF">GGR16_003342</name>
</gene>
<dbReference type="InterPro" id="IPR036390">
    <property type="entry name" value="WH_DNA-bd_sf"/>
</dbReference>
<dbReference type="GO" id="GO:0003700">
    <property type="term" value="F:DNA-binding transcription factor activity"/>
    <property type="evidence" value="ECO:0007669"/>
    <property type="project" value="InterPro"/>
</dbReference>
<dbReference type="Pfam" id="PF00455">
    <property type="entry name" value="DeoRC"/>
    <property type="match status" value="1"/>
</dbReference>
<evidence type="ECO:0000256" key="2">
    <source>
        <dbReference type="ARBA" id="ARBA00023125"/>
    </source>
</evidence>
<dbReference type="Proteomes" id="UP000577362">
    <property type="component" value="Unassembled WGS sequence"/>
</dbReference>
<dbReference type="InterPro" id="IPR018356">
    <property type="entry name" value="Tscrpt_reg_HTH_DeoR_CS"/>
</dbReference>
<keyword evidence="6" id="KW-1185">Reference proteome</keyword>
<dbReference type="Gene3D" id="3.40.50.1360">
    <property type="match status" value="1"/>
</dbReference>
<evidence type="ECO:0000256" key="3">
    <source>
        <dbReference type="ARBA" id="ARBA00023163"/>
    </source>
</evidence>
<keyword evidence="3" id="KW-0804">Transcription</keyword>
<sequence length="259" mass="27846">MQPSRRHEEIVSVLQRAGEMSVEALAEQLKVSRETIRRDLARLDEAGRVRKFHGGARAVPVAGASEKEGPFAQRMAQNVEAKRRIARAAGRLLAPDDAVFIDTGSTTVFLAEVLAELRSLVIITNSPKIASTVASNGTHKIFLIGGAYGADAGETLGPLALEQIVKFRARCVMLTIGAIDASCIMDYDLQEAEVAKAMIERAERTIVLADHDKFERRAVFEVAPLTAIDTLITDARPSALMTGALAEAGVDLIVAEENG</sequence>
<dbReference type="SMART" id="SM01134">
    <property type="entry name" value="DeoRC"/>
    <property type="match status" value="1"/>
</dbReference>
<dbReference type="GO" id="GO:0003677">
    <property type="term" value="F:DNA binding"/>
    <property type="evidence" value="ECO:0007669"/>
    <property type="project" value="UniProtKB-KW"/>
</dbReference>
<dbReference type="InterPro" id="IPR036388">
    <property type="entry name" value="WH-like_DNA-bd_sf"/>
</dbReference>
<comment type="caution">
    <text evidence="5">The sequence shown here is derived from an EMBL/GenBank/DDBJ whole genome shotgun (WGS) entry which is preliminary data.</text>
</comment>
<dbReference type="AlphaFoldDB" id="A0A840BY77"/>